<name>A0A1H5HFT6_PSEAG</name>
<feature type="transmembrane region" description="Helical" evidence="7">
    <location>
        <begin position="107"/>
        <end position="125"/>
    </location>
</feature>
<evidence type="ECO:0000259" key="8">
    <source>
        <dbReference type="Pfam" id="PF00892"/>
    </source>
</evidence>
<dbReference type="Proteomes" id="UP000242849">
    <property type="component" value="Unassembled WGS sequence"/>
</dbReference>
<evidence type="ECO:0000313" key="10">
    <source>
        <dbReference type="Proteomes" id="UP000242849"/>
    </source>
</evidence>
<dbReference type="SUPFAM" id="SSF103481">
    <property type="entry name" value="Multidrug resistance efflux transporter EmrE"/>
    <property type="match status" value="2"/>
</dbReference>
<evidence type="ECO:0000256" key="6">
    <source>
        <dbReference type="SAM" id="MobiDB-lite"/>
    </source>
</evidence>
<keyword evidence="2" id="KW-1003">Cell membrane</keyword>
<dbReference type="EMBL" id="FNSC01000001">
    <property type="protein sequence ID" value="SEE26760.1"/>
    <property type="molecule type" value="Genomic_DNA"/>
</dbReference>
<feature type="transmembrane region" description="Helical" evidence="7">
    <location>
        <begin position="189"/>
        <end position="212"/>
    </location>
</feature>
<evidence type="ECO:0000256" key="1">
    <source>
        <dbReference type="ARBA" id="ARBA00004651"/>
    </source>
</evidence>
<feature type="transmembrane region" description="Helical" evidence="7">
    <location>
        <begin position="254"/>
        <end position="274"/>
    </location>
</feature>
<evidence type="ECO:0000256" key="2">
    <source>
        <dbReference type="ARBA" id="ARBA00022475"/>
    </source>
</evidence>
<feature type="transmembrane region" description="Helical" evidence="7">
    <location>
        <begin position="280"/>
        <end position="297"/>
    </location>
</feature>
<dbReference type="Pfam" id="PF00892">
    <property type="entry name" value="EamA"/>
    <property type="match status" value="2"/>
</dbReference>
<feature type="transmembrane region" description="Helical" evidence="7">
    <location>
        <begin position="45"/>
        <end position="64"/>
    </location>
</feature>
<keyword evidence="3 7" id="KW-0812">Transmembrane</keyword>
<evidence type="ECO:0000256" key="7">
    <source>
        <dbReference type="SAM" id="Phobius"/>
    </source>
</evidence>
<evidence type="ECO:0000313" key="9">
    <source>
        <dbReference type="EMBL" id="SEE26760.1"/>
    </source>
</evidence>
<dbReference type="AlphaFoldDB" id="A0A1H5HFT6"/>
<gene>
    <name evidence="9" type="ORF">SAMN05421553_4395</name>
</gene>
<dbReference type="OrthoDB" id="9813617at2"/>
<feature type="domain" description="EamA" evidence="8">
    <location>
        <begin position="11"/>
        <end position="146"/>
    </location>
</feature>
<reference evidence="10" key="1">
    <citation type="submission" date="2016-10" db="EMBL/GenBank/DDBJ databases">
        <authorList>
            <person name="Varghese N."/>
            <person name="Submissions S."/>
        </authorList>
    </citation>
    <scope>NUCLEOTIDE SEQUENCE [LARGE SCALE GENOMIC DNA]</scope>
    <source>
        <strain evidence="10">DSM 12111</strain>
    </source>
</reference>
<feature type="domain" description="EamA" evidence="8">
    <location>
        <begin position="162"/>
        <end position="297"/>
    </location>
</feature>
<dbReference type="PANTHER" id="PTHR42920">
    <property type="entry name" value="OS03G0707200 PROTEIN-RELATED"/>
    <property type="match status" value="1"/>
</dbReference>
<sequence length="328" mass="35080">MPWKTWSAERLGIALAVLAAFGFSFKAIFVKLAYAAAPVDAVTLLTLRMSFALPIALWATLWLCRAAPPLTRRDWGMLIALGLLGYYGASILDFIGLQYISAALERLILFIYPTMTVLIGVLFMGKRLEKRQVAALLLSYAGIGLAFAHDLQVAEDLHTVLIGAAFIFGSALSYALYSSGAEVAIHRLGTIRFAALAIIVSTFATQLHFLATQPFSALQLPVEVYAYSAAMAMFSTVLPIFWQSAALRLIGSARTVLIGTLGPILTIVFAWMLLSEPVSLAQLAGAGLVLAGVLLVSRRKTVAVQPAPTAEGVHTNKQTLATPASPGQ</sequence>
<protein>
    <submittedName>
        <fullName evidence="9">EamA domain-containing membrane protein RarD</fullName>
    </submittedName>
</protein>
<feature type="region of interest" description="Disordered" evidence="6">
    <location>
        <begin position="307"/>
        <end position="328"/>
    </location>
</feature>
<keyword evidence="10" id="KW-1185">Reference proteome</keyword>
<dbReference type="RefSeq" id="WP_090386870.1">
    <property type="nucleotide sequence ID" value="NZ_CP156749.1"/>
</dbReference>
<proteinExistence type="predicted"/>
<feature type="transmembrane region" description="Helical" evidence="7">
    <location>
        <begin position="132"/>
        <end position="151"/>
    </location>
</feature>
<feature type="transmembrane region" description="Helical" evidence="7">
    <location>
        <begin position="76"/>
        <end position="101"/>
    </location>
</feature>
<dbReference type="InterPro" id="IPR037185">
    <property type="entry name" value="EmrE-like"/>
</dbReference>
<evidence type="ECO:0000256" key="5">
    <source>
        <dbReference type="ARBA" id="ARBA00023136"/>
    </source>
</evidence>
<accession>A0A1H5HFT6</accession>
<feature type="transmembrane region" description="Helical" evidence="7">
    <location>
        <begin position="224"/>
        <end position="242"/>
    </location>
</feature>
<evidence type="ECO:0000256" key="4">
    <source>
        <dbReference type="ARBA" id="ARBA00022989"/>
    </source>
</evidence>
<dbReference type="PANTHER" id="PTHR42920:SF5">
    <property type="entry name" value="EAMA DOMAIN-CONTAINING PROTEIN"/>
    <property type="match status" value="1"/>
</dbReference>
<feature type="transmembrane region" description="Helical" evidence="7">
    <location>
        <begin position="157"/>
        <end position="177"/>
    </location>
</feature>
<feature type="compositionally biased region" description="Polar residues" evidence="6">
    <location>
        <begin position="315"/>
        <end position="328"/>
    </location>
</feature>
<dbReference type="InterPro" id="IPR000620">
    <property type="entry name" value="EamA_dom"/>
</dbReference>
<dbReference type="GO" id="GO:0005886">
    <property type="term" value="C:plasma membrane"/>
    <property type="evidence" value="ECO:0007669"/>
    <property type="project" value="UniProtKB-SubCell"/>
</dbReference>
<organism evidence="9 10">
    <name type="scientific">Pseudomonas anguilliseptica</name>
    <dbReference type="NCBI Taxonomy" id="53406"/>
    <lineage>
        <taxon>Bacteria</taxon>
        <taxon>Pseudomonadati</taxon>
        <taxon>Pseudomonadota</taxon>
        <taxon>Gammaproteobacteria</taxon>
        <taxon>Pseudomonadales</taxon>
        <taxon>Pseudomonadaceae</taxon>
        <taxon>Pseudomonas</taxon>
    </lineage>
</organism>
<dbReference type="InterPro" id="IPR051258">
    <property type="entry name" value="Diverse_Substrate_Transporter"/>
</dbReference>
<evidence type="ECO:0000256" key="3">
    <source>
        <dbReference type="ARBA" id="ARBA00022692"/>
    </source>
</evidence>
<keyword evidence="4 7" id="KW-1133">Transmembrane helix</keyword>
<dbReference type="Gene3D" id="1.10.3730.20">
    <property type="match status" value="1"/>
</dbReference>
<keyword evidence="5 7" id="KW-0472">Membrane</keyword>
<comment type="subcellular location">
    <subcellularLocation>
        <location evidence="1">Cell membrane</location>
        <topology evidence="1">Multi-pass membrane protein</topology>
    </subcellularLocation>
</comment>